<dbReference type="Pfam" id="PF13500">
    <property type="entry name" value="AAA_26"/>
    <property type="match status" value="1"/>
</dbReference>
<keyword evidence="5 9" id="KW-0093">Biotin biosynthesis</keyword>
<feature type="binding site" evidence="9">
    <location>
        <begin position="196"/>
        <end position="198"/>
    </location>
    <ligand>
        <name>ATP</name>
        <dbReference type="ChEBI" id="CHEBI:30616"/>
    </ligand>
</feature>
<dbReference type="InterPro" id="IPR004472">
    <property type="entry name" value="DTB_synth_BioD"/>
</dbReference>
<dbReference type="AlphaFoldDB" id="K9UHT6"/>
<dbReference type="Proteomes" id="UP000010366">
    <property type="component" value="Chromosome"/>
</dbReference>
<dbReference type="PIRSF" id="PIRSF006755">
    <property type="entry name" value="DTB_synth"/>
    <property type="match status" value="1"/>
</dbReference>
<keyword evidence="2 9" id="KW-0436">Ligase</keyword>
<dbReference type="HAMAP" id="MF_00336">
    <property type="entry name" value="BioD"/>
    <property type="match status" value="1"/>
</dbReference>
<dbReference type="UniPathway" id="UPA00078">
    <property type="reaction ID" value="UER00161"/>
</dbReference>
<dbReference type="GO" id="GO:0005829">
    <property type="term" value="C:cytosol"/>
    <property type="evidence" value="ECO:0007669"/>
    <property type="project" value="TreeGrafter"/>
</dbReference>
<evidence type="ECO:0000256" key="7">
    <source>
        <dbReference type="ARBA" id="ARBA00022842"/>
    </source>
</evidence>
<dbReference type="CDD" id="cd03109">
    <property type="entry name" value="DTBS"/>
    <property type="match status" value="1"/>
</dbReference>
<evidence type="ECO:0000256" key="6">
    <source>
        <dbReference type="ARBA" id="ARBA00022840"/>
    </source>
</evidence>
<proteinExistence type="inferred from homology"/>
<comment type="catalytic activity">
    <reaction evidence="8">
        <text>(7R,8S)-8-amino-7-(carboxyamino)nonanoate + ATP = (4R,5S)-dethiobiotin + ADP + phosphate + H(+)</text>
        <dbReference type="Rhea" id="RHEA:63684"/>
        <dbReference type="ChEBI" id="CHEBI:15378"/>
        <dbReference type="ChEBI" id="CHEBI:30616"/>
        <dbReference type="ChEBI" id="CHEBI:43474"/>
        <dbReference type="ChEBI" id="CHEBI:149470"/>
        <dbReference type="ChEBI" id="CHEBI:149473"/>
        <dbReference type="ChEBI" id="CHEBI:456216"/>
    </reaction>
</comment>
<keyword evidence="7 9" id="KW-0460">Magnesium</keyword>
<dbReference type="RefSeq" id="WP_015160495.1">
    <property type="nucleotide sequence ID" value="NC_019697.1"/>
</dbReference>
<dbReference type="GO" id="GO:0005524">
    <property type="term" value="F:ATP binding"/>
    <property type="evidence" value="ECO:0007669"/>
    <property type="project" value="UniProtKB-UniRule"/>
</dbReference>
<dbReference type="EMBL" id="CP003600">
    <property type="protein sequence ID" value="AFY94360.1"/>
    <property type="molecule type" value="Genomic_DNA"/>
</dbReference>
<keyword evidence="6 9" id="KW-0067">ATP-binding</keyword>
<dbReference type="GO" id="GO:0000287">
    <property type="term" value="F:magnesium ion binding"/>
    <property type="evidence" value="ECO:0007669"/>
    <property type="project" value="UniProtKB-UniRule"/>
</dbReference>
<keyword evidence="11" id="KW-1185">Reference proteome</keyword>
<comment type="cofactor">
    <cofactor evidence="9">
        <name>Mg(2+)</name>
        <dbReference type="ChEBI" id="CHEBI:18420"/>
    </cofactor>
</comment>
<name>K9UHT6_CHAP6</name>
<feature type="binding site" evidence="9">
    <location>
        <begin position="104"/>
        <end position="107"/>
    </location>
    <ligand>
        <name>ATP</name>
        <dbReference type="ChEBI" id="CHEBI:30616"/>
    </ligand>
</feature>
<keyword evidence="3 9" id="KW-0479">Metal-binding</keyword>
<dbReference type="PATRIC" id="fig|1173020.3.peg.3854"/>
<evidence type="ECO:0000256" key="3">
    <source>
        <dbReference type="ARBA" id="ARBA00022723"/>
    </source>
</evidence>
<feature type="active site" evidence="9">
    <location>
        <position position="37"/>
    </location>
</feature>
<dbReference type="InterPro" id="IPR027417">
    <property type="entry name" value="P-loop_NTPase"/>
</dbReference>
<evidence type="ECO:0000256" key="9">
    <source>
        <dbReference type="HAMAP-Rule" id="MF_00336"/>
    </source>
</evidence>
<dbReference type="PANTHER" id="PTHR43210">
    <property type="entry name" value="DETHIOBIOTIN SYNTHETASE"/>
    <property type="match status" value="1"/>
</dbReference>
<feature type="binding site" evidence="9">
    <location>
        <position position="14"/>
    </location>
    <ligand>
        <name>Mg(2+)</name>
        <dbReference type="ChEBI" id="CHEBI:18420"/>
    </ligand>
</feature>
<dbReference type="HOGENOM" id="CLU_072551_3_1_3"/>
<comment type="similarity">
    <text evidence="9">Belongs to the dethiobiotin synthetase family.</text>
</comment>
<organism evidence="10 11">
    <name type="scientific">Chamaesiphon minutus (strain ATCC 27169 / PCC 6605)</name>
    <dbReference type="NCBI Taxonomy" id="1173020"/>
    <lineage>
        <taxon>Bacteria</taxon>
        <taxon>Bacillati</taxon>
        <taxon>Cyanobacteriota</taxon>
        <taxon>Cyanophyceae</taxon>
        <taxon>Gomontiellales</taxon>
        <taxon>Chamaesiphonaceae</taxon>
        <taxon>Chamaesiphon</taxon>
    </lineage>
</organism>
<comment type="pathway">
    <text evidence="9">Cofactor biosynthesis; biotin biosynthesis; biotin from 7,8-diaminononanoate: step 1/2.</text>
</comment>
<dbReference type="GO" id="GO:0004141">
    <property type="term" value="F:dethiobiotin synthase activity"/>
    <property type="evidence" value="ECO:0007669"/>
    <property type="project" value="UniProtKB-UniRule"/>
</dbReference>
<dbReference type="SUPFAM" id="SSF52540">
    <property type="entry name" value="P-loop containing nucleoside triphosphate hydrolases"/>
    <property type="match status" value="1"/>
</dbReference>
<feature type="binding site" evidence="9">
    <location>
        <position position="45"/>
    </location>
    <ligand>
        <name>ATP</name>
        <dbReference type="ChEBI" id="CHEBI:30616"/>
    </ligand>
</feature>
<evidence type="ECO:0000256" key="5">
    <source>
        <dbReference type="ARBA" id="ARBA00022756"/>
    </source>
</evidence>
<comment type="catalytic activity">
    <reaction evidence="9">
        <text>(7R,8S)-7,8-diammoniononanoate + CO2 + ATP = (4R,5S)-dethiobiotin + ADP + phosphate + 3 H(+)</text>
        <dbReference type="Rhea" id="RHEA:15805"/>
        <dbReference type="ChEBI" id="CHEBI:15378"/>
        <dbReference type="ChEBI" id="CHEBI:16526"/>
        <dbReference type="ChEBI" id="CHEBI:30616"/>
        <dbReference type="ChEBI" id="CHEBI:43474"/>
        <dbReference type="ChEBI" id="CHEBI:149469"/>
        <dbReference type="ChEBI" id="CHEBI:149473"/>
        <dbReference type="ChEBI" id="CHEBI:456216"/>
        <dbReference type="EC" id="6.3.3.3"/>
    </reaction>
</comment>
<feature type="binding site" evidence="9">
    <location>
        <position position="45"/>
    </location>
    <ligand>
        <name>Mg(2+)</name>
        <dbReference type="ChEBI" id="CHEBI:18420"/>
    </ligand>
</feature>
<evidence type="ECO:0000256" key="2">
    <source>
        <dbReference type="ARBA" id="ARBA00022598"/>
    </source>
</evidence>
<evidence type="ECO:0000256" key="1">
    <source>
        <dbReference type="ARBA" id="ARBA00022490"/>
    </source>
</evidence>
<dbReference type="Gene3D" id="3.40.50.300">
    <property type="entry name" value="P-loop containing nucleotide triphosphate hydrolases"/>
    <property type="match status" value="1"/>
</dbReference>
<dbReference type="STRING" id="1173020.Cha6605_3358"/>
<feature type="binding site" evidence="9">
    <location>
        <begin position="164"/>
        <end position="165"/>
    </location>
    <ligand>
        <name>ATP</name>
        <dbReference type="ChEBI" id="CHEBI:30616"/>
    </ligand>
</feature>
<comment type="caution">
    <text evidence="9">Lacks conserved residue(s) required for the propagation of feature annotation.</text>
</comment>
<dbReference type="eggNOG" id="COG0132">
    <property type="taxonomic scope" value="Bacteria"/>
</dbReference>
<dbReference type="EC" id="6.3.3.3" evidence="9"/>
<evidence type="ECO:0000256" key="4">
    <source>
        <dbReference type="ARBA" id="ARBA00022741"/>
    </source>
</evidence>
<evidence type="ECO:0000256" key="8">
    <source>
        <dbReference type="ARBA" id="ARBA00047386"/>
    </source>
</evidence>
<dbReference type="PANTHER" id="PTHR43210:SF2">
    <property type="entry name" value="ATP-DEPENDENT DETHIOBIOTIN SYNTHETASE BIOD 2"/>
    <property type="match status" value="1"/>
</dbReference>
<dbReference type="OrthoDB" id="9802097at2"/>
<comment type="subcellular location">
    <subcellularLocation>
        <location evidence="9">Cytoplasm</location>
    </subcellularLocation>
</comment>
<evidence type="ECO:0000313" key="11">
    <source>
        <dbReference type="Proteomes" id="UP000010366"/>
    </source>
</evidence>
<gene>
    <name evidence="9" type="primary">bioD</name>
    <name evidence="10" type="ORF">Cha6605_3358</name>
</gene>
<keyword evidence="4 9" id="KW-0547">Nucleotide-binding</keyword>
<feature type="binding site" evidence="9">
    <location>
        <position position="104"/>
    </location>
    <ligand>
        <name>Mg(2+)</name>
        <dbReference type="ChEBI" id="CHEBI:18420"/>
    </ligand>
</feature>
<keyword evidence="1 9" id="KW-0963">Cytoplasm</keyword>
<comment type="function">
    <text evidence="9">Catalyzes a mechanistically unusual reaction, the ATP-dependent insertion of CO2 between the N7 and N8 nitrogen atoms of 7,8-diaminopelargonic acid (DAPA, also called 7,8-diammoniononanoate) to form a ureido ring.</text>
</comment>
<sequence length="232" mass="24923">MLLISSTDTEAGKTALTATLAAYGRKYRPQQNWGILKPIQCGNGDREFYSRVFDRSIEDINPIYLAAPLAPPIAAAQAGTNIELGVAWQALQRMRQQYDFVLVEGIGGLGTPLTAELVVADLAREWRLPTVLVVPVKLGAIGLAVANVALAKHYNVQLRGIVLNCPEPLSDAEIANFAPAELIQSLTSTPVLGCLPYLPNLEDLDLLAAAAANLELEVLLPNLAYGGRQVRV</sequence>
<dbReference type="GO" id="GO:0009102">
    <property type="term" value="P:biotin biosynthetic process"/>
    <property type="evidence" value="ECO:0007669"/>
    <property type="project" value="UniProtKB-UniRule"/>
</dbReference>
<dbReference type="NCBIfam" id="TIGR00347">
    <property type="entry name" value="bioD"/>
    <property type="match status" value="1"/>
</dbReference>
<protein>
    <recommendedName>
        <fullName evidence="9">ATP-dependent dethiobiotin synthetase BioD</fullName>
        <ecNumber evidence="9">6.3.3.3</ecNumber>
    </recommendedName>
    <alternativeName>
        <fullName evidence="9">DTB synthetase</fullName>
        <shortName evidence="9">DTBS</shortName>
    </alternativeName>
    <alternativeName>
        <fullName evidence="9">Dethiobiotin synthase</fullName>
    </alternativeName>
</protein>
<dbReference type="KEGG" id="cmp:Cha6605_3358"/>
<evidence type="ECO:0000313" key="10">
    <source>
        <dbReference type="EMBL" id="AFY94360.1"/>
    </source>
</evidence>
<comment type="subunit">
    <text evidence="9">Homodimer.</text>
</comment>
<accession>K9UHT6</accession>
<reference evidence="10" key="1">
    <citation type="submission" date="2012-05" db="EMBL/GenBank/DDBJ databases">
        <title>Finished chromosome of genome of Chamaesiphon sp. PCC 6605.</title>
        <authorList>
            <consortium name="US DOE Joint Genome Institute"/>
            <person name="Gugger M."/>
            <person name="Coursin T."/>
            <person name="Rippka R."/>
            <person name="Tandeau De Marsac N."/>
            <person name="Huntemann M."/>
            <person name="Wei C.-L."/>
            <person name="Han J."/>
            <person name="Detter J.C."/>
            <person name="Han C."/>
            <person name="Tapia R."/>
            <person name="Chen A."/>
            <person name="Kyrpides N."/>
            <person name="Mavromatis K."/>
            <person name="Markowitz V."/>
            <person name="Szeto E."/>
            <person name="Ivanova N."/>
            <person name="Pagani I."/>
            <person name="Pati A."/>
            <person name="Goodwin L."/>
            <person name="Nordberg H.P."/>
            <person name="Cantor M.N."/>
            <person name="Hua S.X."/>
            <person name="Woyke T."/>
            <person name="Kerfeld C.A."/>
        </authorList>
    </citation>
    <scope>NUCLEOTIDE SEQUENCE [LARGE SCALE GENOMIC DNA]</scope>
    <source>
        <strain evidence="10">PCC 6605</strain>
    </source>
</reference>